<proteinExistence type="predicted"/>
<dbReference type="PIRSF" id="PIRSF028440">
    <property type="entry name" value="UCP_LAB_N"/>
    <property type="match status" value="1"/>
</dbReference>
<protein>
    <submittedName>
        <fullName evidence="3">Lipid-A-disaccharide synthase N-terminal domain-containing protein</fullName>
    </submittedName>
</protein>
<dbReference type="InterPro" id="IPR014546">
    <property type="entry name" value="UCP028440_lipidA_biosyn"/>
</dbReference>
<reference evidence="4" key="1">
    <citation type="journal article" date="2019" name="Int. J. Syst. Evol. Microbiol.">
        <title>The Global Catalogue of Microorganisms (GCM) 10K type strain sequencing project: providing services to taxonomists for standard genome sequencing and annotation.</title>
        <authorList>
            <consortium name="The Broad Institute Genomics Platform"/>
            <consortium name="The Broad Institute Genome Sequencing Center for Infectious Disease"/>
            <person name="Wu L."/>
            <person name="Ma J."/>
        </authorList>
    </citation>
    <scope>NUCLEOTIDE SEQUENCE [LARGE SCALE GENOMIC DNA]</scope>
    <source>
        <strain evidence="4">CGMCC 4.7242</strain>
    </source>
</reference>
<keyword evidence="1" id="KW-1133">Transmembrane helix</keyword>
<evidence type="ECO:0000313" key="3">
    <source>
        <dbReference type="EMBL" id="MFD1912812.1"/>
    </source>
</evidence>
<keyword evidence="1" id="KW-0812">Transmembrane</keyword>
<organism evidence="3 4">
    <name type="scientific">Halodurantibacterium flavum</name>
    <dbReference type="NCBI Taxonomy" id="1382802"/>
    <lineage>
        <taxon>Bacteria</taxon>
        <taxon>Pseudomonadati</taxon>
        <taxon>Pseudomonadota</taxon>
        <taxon>Alphaproteobacteria</taxon>
        <taxon>Rhodobacterales</taxon>
        <taxon>Paracoccaceae</taxon>
        <taxon>Halodurantibacterium</taxon>
    </lineage>
</organism>
<evidence type="ECO:0000259" key="2">
    <source>
        <dbReference type="SMART" id="SM01259"/>
    </source>
</evidence>
<sequence>MSVEHLWSILHVSGWGEFWWVVIGLTGQLLFTARFLVQWLASEKQRRSVIPVAFWYFSLAGGVVLFSYALYRADPVFILGQSAGVIIYSRNLWLIHAEKRHAH</sequence>
<gene>
    <name evidence="3" type="ORF">ACFSGJ_11380</name>
</gene>
<dbReference type="EMBL" id="JBHUGH010000009">
    <property type="protein sequence ID" value="MFD1912812.1"/>
    <property type="molecule type" value="Genomic_DNA"/>
</dbReference>
<comment type="caution">
    <text evidence="3">The sequence shown here is derived from an EMBL/GenBank/DDBJ whole genome shotgun (WGS) entry which is preliminary data.</text>
</comment>
<name>A0ABW4S5J9_9RHOB</name>
<keyword evidence="4" id="KW-1185">Reference proteome</keyword>
<dbReference type="Pfam" id="PF07578">
    <property type="entry name" value="LAB_N"/>
    <property type="match status" value="1"/>
</dbReference>
<feature type="transmembrane region" description="Helical" evidence="1">
    <location>
        <begin position="49"/>
        <end position="70"/>
    </location>
</feature>
<dbReference type="Proteomes" id="UP001597353">
    <property type="component" value="Unassembled WGS sequence"/>
</dbReference>
<dbReference type="RefSeq" id="WP_390261618.1">
    <property type="nucleotide sequence ID" value="NZ_JBHUGH010000009.1"/>
</dbReference>
<keyword evidence="1" id="KW-0472">Membrane</keyword>
<evidence type="ECO:0000256" key="1">
    <source>
        <dbReference type="SAM" id="Phobius"/>
    </source>
</evidence>
<feature type="transmembrane region" description="Helical" evidence="1">
    <location>
        <begin position="76"/>
        <end position="95"/>
    </location>
</feature>
<feature type="transmembrane region" description="Helical" evidence="1">
    <location>
        <begin position="18"/>
        <end position="37"/>
    </location>
</feature>
<dbReference type="InterPro" id="IPR011499">
    <property type="entry name" value="Lipid_A_biosynth_N"/>
</dbReference>
<dbReference type="SMART" id="SM01259">
    <property type="entry name" value="LAB_N"/>
    <property type="match status" value="1"/>
</dbReference>
<feature type="domain" description="Lipid A biosynthesis N-terminal" evidence="2">
    <location>
        <begin position="23"/>
        <end position="94"/>
    </location>
</feature>
<accession>A0ABW4S5J9</accession>
<evidence type="ECO:0000313" key="4">
    <source>
        <dbReference type="Proteomes" id="UP001597353"/>
    </source>
</evidence>